<evidence type="ECO:0000313" key="1">
    <source>
        <dbReference type="EMBL" id="QHN64867.1"/>
    </source>
</evidence>
<keyword evidence="2" id="KW-1185">Reference proteome</keyword>
<dbReference type="Proteomes" id="UP000464318">
    <property type="component" value="Chromosome"/>
</dbReference>
<gene>
    <name evidence="1" type="ORF">DBX24_02640</name>
</gene>
<proteinExistence type="predicted"/>
<dbReference type="EMBL" id="CP029149">
    <property type="protein sequence ID" value="QHN64867.1"/>
    <property type="molecule type" value="Genomic_DNA"/>
</dbReference>
<protein>
    <submittedName>
        <fullName evidence="1">Uncharacterized protein</fullName>
    </submittedName>
</protein>
<evidence type="ECO:0000313" key="2">
    <source>
        <dbReference type="Proteomes" id="UP000464318"/>
    </source>
</evidence>
<organism evidence="1 2">
    <name type="scientific">Bergeyella cardium</name>
    <dbReference type="NCBI Taxonomy" id="1585976"/>
    <lineage>
        <taxon>Bacteria</taxon>
        <taxon>Pseudomonadati</taxon>
        <taxon>Bacteroidota</taxon>
        <taxon>Flavobacteriia</taxon>
        <taxon>Flavobacteriales</taxon>
        <taxon>Weeksellaceae</taxon>
        <taxon>Bergeyella</taxon>
    </lineage>
</organism>
<sequence length="81" mass="10047">MRTIKDLDLKVEYTIKMRNIEVSEEVFKELENAYHNFEINMDEHPNAHDWFEDNVDVMRDYIYAEYKVDSFWEDYTDEIKE</sequence>
<name>A0A6P1QUM0_9FLAO</name>
<dbReference type="AlphaFoldDB" id="A0A6P1QUM0"/>
<accession>A0A6P1QUM0</accession>
<dbReference type="RefSeq" id="WP_160223900.1">
    <property type="nucleotide sequence ID" value="NZ_CP029149.1"/>
</dbReference>
<reference evidence="1 2" key="1">
    <citation type="submission" date="2018-04" db="EMBL/GenBank/DDBJ databases">
        <title>Characteristic and Complete Genome Sequencing of A Novel Member of Infective Endocarditis Causative Bacteria: Bergeyella cardium QL-PH.</title>
        <authorList>
            <person name="Pan H."/>
            <person name="Sun E."/>
            <person name="Zhang Y."/>
        </authorList>
    </citation>
    <scope>NUCLEOTIDE SEQUENCE [LARGE SCALE GENOMIC DNA]</scope>
    <source>
        <strain evidence="1 2">HPQL</strain>
    </source>
</reference>
<dbReference type="KEGG" id="bcad:DBX24_02640"/>